<dbReference type="GO" id="GO:0006865">
    <property type="term" value="P:amino acid transport"/>
    <property type="evidence" value="ECO:0007669"/>
    <property type="project" value="UniProtKB-KW"/>
</dbReference>
<evidence type="ECO:0000313" key="10">
    <source>
        <dbReference type="EMBL" id="SCB84332.1"/>
    </source>
</evidence>
<feature type="domain" description="Amino acid permease/ SLC12A" evidence="9">
    <location>
        <begin position="19"/>
        <end position="440"/>
    </location>
</feature>
<dbReference type="Pfam" id="PF00324">
    <property type="entry name" value="AA_permease"/>
    <property type="match status" value="1"/>
</dbReference>
<evidence type="ECO:0000256" key="6">
    <source>
        <dbReference type="ARBA" id="ARBA00022989"/>
    </source>
</evidence>
<dbReference type="OrthoDB" id="9780162at2"/>
<feature type="transmembrane region" description="Helical" evidence="8">
    <location>
        <begin position="92"/>
        <end position="115"/>
    </location>
</feature>
<evidence type="ECO:0000256" key="5">
    <source>
        <dbReference type="ARBA" id="ARBA00022970"/>
    </source>
</evidence>
<proteinExistence type="predicted"/>
<feature type="transmembrane region" description="Helical" evidence="8">
    <location>
        <begin position="20"/>
        <end position="41"/>
    </location>
</feature>
<keyword evidence="3" id="KW-1003">Cell membrane</keyword>
<evidence type="ECO:0000256" key="2">
    <source>
        <dbReference type="ARBA" id="ARBA00022448"/>
    </source>
</evidence>
<dbReference type="PROSITE" id="PS00218">
    <property type="entry name" value="AMINO_ACID_PERMEASE_1"/>
    <property type="match status" value="1"/>
</dbReference>
<gene>
    <name evidence="10" type="ORF">GA0061074_102134</name>
</gene>
<evidence type="ECO:0000256" key="4">
    <source>
        <dbReference type="ARBA" id="ARBA00022692"/>
    </source>
</evidence>
<dbReference type="AlphaFoldDB" id="A0A1C3ZQ02"/>
<name>A0A1C3ZQ02_9LACO</name>
<feature type="transmembrane region" description="Helical" evidence="8">
    <location>
        <begin position="401"/>
        <end position="421"/>
    </location>
</feature>
<evidence type="ECO:0000256" key="7">
    <source>
        <dbReference type="ARBA" id="ARBA00023136"/>
    </source>
</evidence>
<dbReference type="STRING" id="1505725.GA0061074_102134"/>
<feature type="transmembrane region" description="Helical" evidence="8">
    <location>
        <begin position="334"/>
        <end position="353"/>
    </location>
</feature>
<keyword evidence="6 8" id="KW-1133">Transmembrane helix</keyword>
<feature type="transmembrane region" description="Helical" evidence="8">
    <location>
        <begin position="242"/>
        <end position="260"/>
    </location>
</feature>
<feature type="transmembrane region" description="Helical" evidence="8">
    <location>
        <begin position="161"/>
        <end position="180"/>
    </location>
</feature>
<feature type="transmembrane region" description="Helical" evidence="8">
    <location>
        <begin position="359"/>
        <end position="380"/>
    </location>
</feature>
<dbReference type="FunFam" id="1.20.1740.10:FF:000001">
    <property type="entry name" value="Amino acid permease"/>
    <property type="match status" value="1"/>
</dbReference>
<dbReference type="PANTHER" id="PTHR43495:SF2">
    <property type="entry name" value="D-SERINE_D-ALANINE_GLYCINE TRANSPORTER"/>
    <property type="match status" value="1"/>
</dbReference>
<feature type="transmembrane region" description="Helical" evidence="8">
    <location>
        <begin position="200"/>
        <end position="221"/>
    </location>
</feature>
<dbReference type="EMBL" id="FMAO01000002">
    <property type="protein sequence ID" value="SCB84332.1"/>
    <property type="molecule type" value="Genomic_DNA"/>
</dbReference>
<accession>A0A1C3ZQ02</accession>
<organism evidence="10 11">
    <name type="scientific">Weissella bombi</name>
    <dbReference type="NCBI Taxonomy" id="1505725"/>
    <lineage>
        <taxon>Bacteria</taxon>
        <taxon>Bacillati</taxon>
        <taxon>Bacillota</taxon>
        <taxon>Bacilli</taxon>
        <taxon>Lactobacillales</taxon>
        <taxon>Lactobacillaceae</taxon>
        <taxon>Weissella</taxon>
    </lineage>
</organism>
<comment type="subcellular location">
    <subcellularLocation>
        <location evidence="1">Cell membrane</location>
        <topology evidence="1">Multi-pass membrane protein</topology>
    </subcellularLocation>
</comment>
<dbReference type="RefSeq" id="WP_092461644.1">
    <property type="nucleotide sequence ID" value="NZ_BJEE01000001.1"/>
</dbReference>
<protein>
    <submittedName>
        <fullName evidence="10">L-asparagine transporter</fullName>
    </submittedName>
</protein>
<evidence type="ECO:0000256" key="1">
    <source>
        <dbReference type="ARBA" id="ARBA00004651"/>
    </source>
</evidence>
<keyword evidence="5" id="KW-0029">Amino-acid transport</keyword>
<keyword evidence="7 8" id="KW-0472">Membrane</keyword>
<feature type="transmembrane region" description="Helical" evidence="8">
    <location>
        <begin position="280"/>
        <end position="313"/>
    </location>
</feature>
<keyword evidence="11" id="KW-1185">Reference proteome</keyword>
<feature type="transmembrane region" description="Helical" evidence="8">
    <location>
        <begin position="427"/>
        <end position="445"/>
    </location>
</feature>
<dbReference type="InterPro" id="IPR004840">
    <property type="entry name" value="Amino_acid_permease_CS"/>
</dbReference>
<evidence type="ECO:0000256" key="8">
    <source>
        <dbReference type="SAM" id="Phobius"/>
    </source>
</evidence>
<dbReference type="GO" id="GO:0055085">
    <property type="term" value="P:transmembrane transport"/>
    <property type="evidence" value="ECO:0007669"/>
    <property type="project" value="InterPro"/>
</dbReference>
<dbReference type="Proteomes" id="UP000199268">
    <property type="component" value="Unassembled WGS sequence"/>
</dbReference>
<evidence type="ECO:0000259" key="9">
    <source>
        <dbReference type="Pfam" id="PF00324"/>
    </source>
</evidence>
<sequence>MSQQKGSPQKLDRGLTGRHVEMIALGGTIGTGLFLGAGRSISAAGPVILFVYAIVGIFMFWMMRALGELLLTDPNRSTFVGFIEKYVGPKAGFIIGWTYWIGWITIAMAELTAVGTYMEFWFPNIPVWIWELIVLAILYGINIIAVAAFGETEFWFSMIKIIAIIAMIVTGVIMMVMHTKTSSGITSISNLWQHGFVADGGGHLLSAFQMVFFAFLGIEFVGMTAAEAQDPYKNIPKAINSIIVRILIFYIGALIAIMSIQPWTNYHAGESPFVQVFAGIGITGAAGIINFVVLTAAASSLNSAIFTTGRMLFSLSKGKGYVGKINKRYIPNNAINVSVLLIAVAVVLNFFFPATAFDLVTSVASAAFVVMYGVLVYAHVKYRKSDDYKNGKKLFKMPGSPVTDYLTIAFLIGIFLILLFTKDTMPTTVLAIVWFVIMIVLSLRIKTKK</sequence>
<feature type="transmembrane region" description="Helical" evidence="8">
    <location>
        <begin position="47"/>
        <end position="71"/>
    </location>
</feature>
<dbReference type="PIRSF" id="PIRSF006060">
    <property type="entry name" value="AA_transporter"/>
    <property type="match status" value="1"/>
</dbReference>
<dbReference type="InterPro" id="IPR004841">
    <property type="entry name" value="AA-permease/SLC12A_dom"/>
</dbReference>
<dbReference type="GO" id="GO:0005886">
    <property type="term" value="C:plasma membrane"/>
    <property type="evidence" value="ECO:0007669"/>
    <property type="project" value="UniProtKB-SubCell"/>
</dbReference>
<keyword evidence="4 8" id="KW-0812">Transmembrane</keyword>
<keyword evidence="2" id="KW-0813">Transport</keyword>
<dbReference type="PANTHER" id="PTHR43495">
    <property type="entry name" value="GABA PERMEASE"/>
    <property type="match status" value="1"/>
</dbReference>
<feature type="transmembrane region" description="Helical" evidence="8">
    <location>
        <begin position="127"/>
        <end position="149"/>
    </location>
</feature>
<evidence type="ECO:0000256" key="3">
    <source>
        <dbReference type="ARBA" id="ARBA00022475"/>
    </source>
</evidence>
<reference evidence="11" key="1">
    <citation type="submission" date="2016-08" db="EMBL/GenBank/DDBJ databases">
        <authorList>
            <person name="Varghese N."/>
            <person name="Submissions Spin"/>
        </authorList>
    </citation>
    <scope>NUCLEOTIDE SEQUENCE [LARGE SCALE GENOMIC DNA]</scope>
    <source>
        <strain evidence="11">R-53094</strain>
    </source>
</reference>
<evidence type="ECO:0000313" key="11">
    <source>
        <dbReference type="Proteomes" id="UP000199268"/>
    </source>
</evidence>
<dbReference type="Gene3D" id="1.20.1740.10">
    <property type="entry name" value="Amino acid/polyamine transporter I"/>
    <property type="match status" value="1"/>
</dbReference>